<dbReference type="AlphaFoldDB" id="A0A0S6UC26"/>
<evidence type="ECO:0000256" key="1">
    <source>
        <dbReference type="SAM" id="MobiDB-lite"/>
    </source>
</evidence>
<gene>
    <name evidence="2" type="ORF">MTY_1965</name>
</gene>
<name>A0A0S6UC26_NEOTH</name>
<dbReference type="EMBL" id="DF238840">
    <property type="protein sequence ID" value="GAF26625.1"/>
    <property type="molecule type" value="Genomic_DNA"/>
</dbReference>
<evidence type="ECO:0000313" key="2">
    <source>
        <dbReference type="EMBL" id="GAF26625.1"/>
    </source>
</evidence>
<accession>A0A0S6UC26</accession>
<organism evidence="2">
    <name type="scientific">Moorella thermoacetica Y72</name>
    <dbReference type="NCBI Taxonomy" id="1325331"/>
    <lineage>
        <taxon>Bacteria</taxon>
        <taxon>Bacillati</taxon>
        <taxon>Bacillota</taxon>
        <taxon>Clostridia</taxon>
        <taxon>Neomoorellales</taxon>
        <taxon>Neomoorellaceae</taxon>
        <taxon>Neomoorella</taxon>
    </lineage>
</organism>
<protein>
    <submittedName>
        <fullName evidence="2">Uncharacterized protein</fullName>
    </submittedName>
</protein>
<feature type="region of interest" description="Disordered" evidence="1">
    <location>
        <begin position="1"/>
        <end position="44"/>
    </location>
</feature>
<proteinExistence type="predicted"/>
<dbReference type="Proteomes" id="UP000063718">
    <property type="component" value="Unassembled WGS sequence"/>
</dbReference>
<sequence length="44" mass="4785">MRAAAVSSPDVGTQRQRRSRRRPVAGGNIALKATARGQKYRSAM</sequence>
<reference evidence="2" key="1">
    <citation type="journal article" date="2014" name="Gene">
        <title>Genome-guided analysis of transformation efficiency and carbon dioxide assimilation by Moorella thermoacetica Y72.</title>
        <authorList>
            <person name="Tsukahara K."/>
            <person name="Kita A."/>
            <person name="Nakashimada Y."/>
            <person name="Hoshino T."/>
            <person name="Murakami K."/>
        </authorList>
    </citation>
    <scope>NUCLEOTIDE SEQUENCE [LARGE SCALE GENOMIC DNA]</scope>
    <source>
        <strain evidence="2">Y72</strain>
    </source>
</reference>